<dbReference type="SMART" id="SM00228">
    <property type="entry name" value="PDZ"/>
    <property type="match status" value="1"/>
</dbReference>
<evidence type="ECO:0000256" key="1">
    <source>
        <dbReference type="SAM" id="MobiDB-lite"/>
    </source>
</evidence>
<protein>
    <recommendedName>
        <fullName evidence="3">PDZ domain-containing protein</fullName>
    </recommendedName>
</protein>
<feature type="chain" id="PRO_5017629292" description="PDZ domain-containing protein" evidence="2">
    <location>
        <begin position="25"/>
        <end position="404"/>
    </location>
</feature>
<feature type="signal peptide" evidence="2">
    <location>
        <begin position="1"/>
        <end position="24"/>
    </location>
</feature>
<accession>A0A3D3R7H7</accession>
<evidence type="ECO:0000259" key="3">
    <source>
        <dbReference type="SMART" id="SM00228"/>
    </source>
</evidence>
<evidence type="ECO:0000313" key="4">
    <source>
        <dbReference type="EMBL" id="HCO24719.1"/>
    </source>
</evidence>
<dbReference type="SUPFAM" id="SSF50156">
    <property type="entry name" value="PDZ domain-like"/>
    <property type="match status" value="1"/>
</dbReference>
<feature type="compositionally biased region" description="Polar residues" evidence="1">
    <location>
        <begin position="35"/>
        <end position="47"/>
    </location>
</feature>
<evidence type="ECO:0000256" key="2">
    <source>
        <dbReference type="SAM" id="SignalP"/>
    </source>
</evidence>
<dbReference type="InterPro" id="IPR001478">
    <property type="entry name" value="PDZ"/>
</dbReference>
<feature type="domain" description="PDZ" evidence="3">
    <location>
        <begin position="93"/>
        <end position="166"/>
    </location>
</feature>
<sequence>MKQCRRFLTSGLIFSLLAGQATFADDQPVSAKKPGQTNVKQNKSASAKQAMPAASKDAAESGRAKARFQVTSSPTGETHLRNFVGIVTEPVQAALAAQLNDMMKEGQGVSVKLVLPDSPARQSGLKVYDVLTTFNGQAITSSDTLRKYVLDSPKGSKVELGVIRASKQQTIEVTLTQKLYRNYKFTVKPMGHTSPPKKPEDKNETEPTTDSEQEGPIAARSGEKNTKGRELRLGFNHAPVTTTQNLCLLFVGSVKDGYSVKISYQDETDTLQTHQFNGSIDEITAQTIDMPGHVQMMINERLQELKLALQGKASFRLQVKPYMQGKNRFTRVFLSRTTKDRSVRMVELDHHLGNRPSLNVNQILGNQVFTSELKQLTPAIQEQIRAALHRVRIPTIQIHADNPI</sequence>
<feature type="region of interest" description="Disordered" evidence="1">
    <location>
        <begin position="186"/>
        <end position="228"/>
    </location>
</feature>
<proteinExistence type="predicted"/>
<reference evidence="4 5" key="1">
    <citation type="journal article" date="2018" name="Nat. Biotechnol.">
        <title>A standardized bacterial taxonomy based on genome phylogeny substantially revises the tree of life.</title>
        <authorList>
            <person name="Parks D.H."/>
            <person name="Chuvochina M."/>
            <person name="Waite D.W."/>
            <person name="Rinke C."/>
            <person name="Skarshewski A."/>
            <person name="Chaumeil P.A."/>
            <person name="Hugenholtz P."/>
        </authorList>
    </citation>
    <scope>NUCLEOTIDE SEQUENCE [LARGE SCALE GENOMIC DNA]</scope>
    <source>
        <strain evidence="4">UBA9375</strain>
    </source>
</reference>
<dbReference type="InterPro" id="IPR036034">
    <property type="entry name" value="PDZ_sf"/>
</dbReference>
<dbReference type="Proteomes" id="UP000263642">
    <property type="component" value="Unassembled WGS sequence"/>
</dbReference>
<dbReference type="AlphaFoldDB" id="A0A3D3R7H7"/>
<gene>
    <name evidence="4" type="ORF">DIT97_17450</name>
</gene>
<dbReference type="Gene3D" id="2.30.42.10">
    <property type="match status" value="1"/>
</dbReference>
<organism evidence="4 5">
    <name type="scientific">Gimesia maris</name>
    <dbReference type="NCBI Taxonomy" id="122"/>
    <lineage>
        <taxon>Bacteria</taxon>
        <taxon>Pseudomonadati</taxon>
        <taxon>Planctomycetota</taxon>
        <taxon>Planctomycetia</taxon>
        <taxon>Planctomycetales</taxon>
        <taxon>Planctomycetaceae</taxon>
        <taxon>Gimesia</taxon>
    </lineage>
</organism>
<dbReference type="EMBL" id="DQAY01000106">
    <property type="protein sequence ID" value="HCO24719.1"/>
    <property type="molecule type" value="Genomic_DNA"/>
</dbReference>
<keyword evidence="2" id="KW-0732">Signal</keyword>
<name>A0A3D3R7H7_9PLAN</name>
<evidence type="ECO:0000313" key="5">
    <source>
        <dbReference type="Proteomes" id="UP000263642"/>
    </source>
</evidence>
<feature type="region of interest" description="Disordered" evidence="1">
    <location>
        <begin position="27"/>
        <end position="72"/>
    </location>
</feature>
<comment type="caution">
    <text evidence="4">The sequence shown here is derived from an EMBL/GenBank/DDBJ whole genome shotgun (WGS) entry which is preliminary data.</text>
</comment>
<dbReference type="Pfam" id="PF13180">
    <property type="entry name" value="PDZ_2"/>
    <property type="match status" value="1"/>
</dbReference>